<proteinExistence type="predicted"/>
<gene>
    <name evidence="1" type="ORF">SAMN04488118_10425</name>
</gene>
<evidence type="ECO:0000313" key="1">
    <source>
        <dbReference type="EMBL" id="SCZ60062.1"/>
    </source>
</evidence>
<dbReference type="AlphaFoldDB" id="A0A1G5QEH3"/>
<evidence type="ECO:0000313" key="2">
    <source>
        <dbReference type="Proteomes" id="UP000198767"/>
    </source>
</evidence>
<dbReference type="Proteomes" id="UP000198767">
    <property type="component" value="Unassembled WGS sequence"/>
</dbReference>
<dbReference type="STRING" id="1156985.SAMN04488118_10425"/>
<dbReference type="EMBL" id="FMWG01000004">
    <property type="protein sequence ID" value="SCZ60062.1"/>
    <property type="molecule type" value="Genomic_DNA"/>
</dbReference>
<name>A0A1G5QEH3_9RHOB</name>
<reference evidence="1 2" key="1">
    <citation type="submission" date="2016-10" db="EMBL/GenBank/DDBJ databases">
        <authorList>
            <person name="de Groot N.N."/>
        </authorList>
    </citation>
    <scope>NUCLEOTIDE SEQUENCE [LARGE SCALE GENOMIC DNA]</scope>
    <source>
        <strain evidence="1 2">U95</strain>
    </source>
</reference>
<keyword evidence="2" id="KW-1185">Reference proteome</keyword>
<sequence length="41" mass="4405">MHWKIASSASLPRPAPDQLSLDRLEEGLDSGVVIALALSFI</sequence>
<organism evidence="1 2">
    <name type="scientific">Epibacterium ulvae</name>
    <dbReference type="NCBI Taxonomy" id="1156985"/>
    <lineage>
        <taxon>Bacteria</taxon>
        <taxon>Pseudomonadati</taxon>
        <taxon>Pseudomonadota</taxon>
        <taxon>Alphaproteobacteria</taxon>
        <taxon>Rhodobacterales</taxon>
        <taxon>Roseobacteraceae</taxon>
        <taxon>Epibacterium</taxon>
    </lineage>
</organism>
<protein>
    <submittedName>
        <fullName evidence="1">Uncharacterized protein</fullName>
    </submittedName>
</protein>
<accession>A0A1G5QEH3</accession>